<dbReference type="InterPro" id="IPR013149">
    <property type="entry name" value="ADH-like_C"/>
</dbReference>
<dbReference type="InterPro" id="IPR020843">
    <property type="entry name" value="ER"/>
</dbReference>
<dbReference type="SUPFAM" id="SSF51735">
    <property type="entry name" value="NAD(P)-binding Rossmann-fold domains"/>
    <property type="match status" value="1"/>
</dbReference>
<comment type="similarity">
    <text evidence="5">Belongs to the zinc-containing alcohol dehydrogenase family.</text>
</comment>
<gene>
    <name evidence="7" type="ORF">EAH80_29170</name>
</gene>
<dbReference type="SMART" id="SM00829">
    <property type="entry name" value="PKS_ER"/>
    <property type="match status" value="1"/>
</dbReference>
<evidence type="ECO:0000256" key="2">
    <source>
        <dbReference type="ARBA" id="ARBA00022723"/>
    </source>
</evidence>
<accession>A0A502DT74</accession>
<dbReference type="OrthoDB" id="241504at2"/>
<feature type="domain" description="Enoyl reductase (ER)" evidence="6">
    <location>
        <begin position="8"/>
        <end position="339"/>
    </location>
</feature>
<dbReference type="Gene3D" id="3.40.50.720">
    <property type="entry name" value="NAD(P)-binding Rossmann-like Domain"/>
    <property type="match status" value="1"/>
</dbReference>
<dbReference type="PROSITE" id="PS00059">
    <property type="entry name" value="ADH_ZINC"/>
    <property type="match status" value="1"/>
</dbReference>
<keyword evidence="3 5" id="KW-0862">Zinc</keyword>
<comment type="cofactor">
    <cofactor evidence="1 5">
        <name>Zn(2+)</name>
        <dbReference type="ChEBI" id="CHEBI:29105"/>
    </cofactor>
</comment>
<comment type="caution">
    <text evidence="7">The sequence shown here is derived from an EMBL/GenBank/DDBJ whole genome shotgun (WGS) entry which is preliminary data.</text>
</comment>
<keyword evidence="2 5" id="KW-0479">Metal-binding</keyword>
<evidence type="ECO:0000256" key="3">
    <source>
        <dbReference type="ARBA" id="ARBA00022833"/>
    </source>
</evidence>
<evidence type="ECO:0000259" key="6">
    <source>
        <dbReference type="SMART" id="SM00829"/>
    </source>
</evidence>
<dbReference type="AlphaFoldDB" id="A0A502DT74"/>
<evidence type="ECO:0000256" key="4">
    <source>
        <dbReference type="ARBA" id="ARBA00023002"/>
    </source>
</evidence>
<dbReference type="PANTHER" id="PTHR42813">
    <property type="entry name" value="ZINC-TYPE ALCOHOL DEHYDROGENASE-LIKE"/>
    <property type="match status" value="1"/>
</dbReference>
<dbReference type="RefSeq" id="WP_140699445.1">
    <property type="nucleotide sequence ID" value="NZ_RCZG01000022.1"/>
</dbReference>
<dbReference type="InterPro" id="IPR011032">
    <property type="entry name" value="GroES-like_sf"/>
</dbReference>
<dbReference type="Pfam" id="PF00107">
    <property type="entry name" value="ADH_zinc_N"/>
    <property type="match status" value="1"/>
</dbReference>
<dbReference type="Gene3D" id="3.90.180.10">
    <property type="entry name" value="Medium-chain alcohol dehydrogenases, catalytic domain"/>
    <property type="match status" value="1"/>
</dbReference>
<evidence type="ECO:0000256" key="5">
    <source>
        <dbReference type="RuleBase" id="RU361277"/>
    </source>
</evidence>
<dbReference type="Pfam" id="PF08240">
    <property type="entry name" value="ADH_N"/>
    <property type="match status" value="1"/>
</dbReference>
<evidence type="ECO:0000313" key="8">
    <source>
        <dbReference type="Proteomes" id="UP000320095"/>
    </source>
</evidence>
<dbReference type="PANTHER" id="PTHR42813:SF2">
    <property type="entry name" value="DEHYDROGENASE, ZINC-CONTAINING, PUTATIVE (AFU_ORTHOLOGUE AFUA_2G02810)-RELATED"/>
    <property type="match status" value="1"/>
</dbReference>
<dbReference type="GO" id="GO:0016491">
    <property type="term" value="F:oxidoreductase activity"/>
    <property type="evidence" value="ECO:0007669"/>
    <property type="project" value="UniProtKB-KW"/>
</dbReference>
<name>A0A502DT74_9MYCO</name>
<dbReference type="SUPFAM" id="SSF50129">
    <property type="entry name" value="GroES-like"/>
    <property type="match status" value="1"/>
</dbReference>
<keyword evidence="8" id="KW-1185">Reference proteome</keyword>
<dbReference type="Proteomes" id="UP000320095">
    <property type="component" value="Unassembled WGS sequence"/>
</dbReference>
<protein>
    <submittedName>
        <fullName evidence="7">Dehydrogenase</fullName>
    </submittedName>
</protein>
<dbReference type="EMBL" id="RCZG01000022">
    <property type="protein sequence ID" value="TPG27386.1"/>
    <property type="molecule type" value="Genomic_DNA"/>
</dbReference>
<sequence length="341" mass="34281">MRNVVITGPGAVEVREAPDPVPPGPDGAVVGVESAAICGSDLHFYDGDLPVGDGVAVGHEFIGTVLDVGPEVSTVRVGDRVLTASVTGCGKCDGCAMGNPVTCIQGMQVFGSGGLGGGQATAVAVPNANFQLLRIPEGMDDEAALLLTDNLSTGWIGAKKADIPPGGTVVVIGLGAVGLCAVRAAFAQGAGTVLAADPVAGRRALAVDSGATALEGPTVAAVFEHTGGRGADSVIDTVALDATLNDALACVRAEGTVSVLGVHDLNPYPMPILLALVRNLTVRMTTAPIHQTWTDLLPLLASGSLRTDGIFTHTFPLAEAADAYAAVAARSPECVKVILKP</sequence>
<dbReference type="InterPro" id="IPR036291">
    <property type="entry name" value="NAD(P)-bd_dom_sf"/>
</dbReference>
<dbReference type="InterPro" id="IPR013154">
    <property type="entry name" value="ADH-like_N"/>
</dbReference>
<evidence type="ECO:0000256" key="1">
    <source>
        <dbReference type="ARBA" id="ARBA00001947"/>
    </source>
</evidence>
<evidence type="ECO:0000313" key="7">
    <source>
        <dbReference type="EMBL" id="TPG27386.1"/>
    </source>
</evidence>
<reference evidence="7 8" key="1">
    <citation type="journal article" date="2019" name="Environ. Microbiol.">
        <title>Species interactions and distinct microbial communities in high Arctic permafrost affected cryosols are associated with the CH4 and CO2 gas fluxes.</title>
        <authorList>
            <person name="Altshuler I."/>
            <person name="Hamel J."/>
            <person name="Turney S."/>
            <person name="Magnuson E."/>
            <person name="Levesque R."/>
            <person name="Greer C."/>
            <person name="Whyte L.G."/>
        </authorList>
    </citation>
    <scope>NUCLEOTIDE SEQUENCE [LARGE SCALE GENOMIC DNA]</scope>
    <source>
        <strain evidence="7 8">S5.20</strain>
    </source>
</reference>
<organism evidence="7 8">
    <name type="scientific">Mycolicibacterium hodleri</name>
    <dbReference type="NCBI Taxonomy" id="49897"/>
    <lineage>
        <taxon>Bacteria</taxon>
        <taxon>Bacillati</taxon>
        <taxon>Actinomycetota</taxon>
        <taxon>Actinomycetes</taxon>
        <taxon>Mycobacteriales</taxon>
        <taxon>Mycobacteriaceae</taxon>
        <taxon>Mycolicibacterium</taxon>
    </lineage>
</organism>
<dbReference type="GO" id="GO:0008270">
    <property type="term" value="F:zinc ion binding"/>
    <property type="evidence" value="ECO:0007669"/>
    <property type="project" value="InterPro"/>
</dbReference>
<dbReference type="InterPro" id="IPR002328">
    <property type="entry name" value="ADH_Zn_CS"/>
</dbReference>
<keyword evidence="4" id="KW-0560">Oxidoreductase</keyword>
<proteinExistence type="inferred from homology"/>